<organism evidence="1 2">
    <name type="scientific">Candidatus Wolfebacteria bacterium GW2011_GWB1_47_1</name>
    <dbReference type="NCBI Taxonomy" id="1619007"/>
    <lineage>
        <taxon>Bacteria</taxon>
        <taxon>Candidatus Wolfeibacteriota</taxon>
    </lineage>
</organism>
<accession>A0A0G4ATH4</accession>
<dbReference type="AlphaFoldDB" id="A0A0G4ATH4"/>
<name>A0A0G4ATH4_9BACT</name>
<protein>
    <submittedName>
        <fullName evidence="1">Uncharacterized protein</fullName>
    </submittedName>
</protein>
<dbReference type="Proteomes" id="UP000035656">
    <property type="component" value="Chromosome"/>
</dbReference>
<dbReference type="KEGG" id="pwo:UX70_C0001G0747"/>
<sequence length="122" mass="13677">MIVLAKQAPVLVLETAILADIESHRTRSATRGTLLLPVVRNNAPVPGAFRVAWEYRNDELTPTFLELMSGNILGDVAMLPKGTRVPYTLFMYSEVFHRSHQDQLQFGHTAYALIQKLTAARK</sequence>
<reference evidence="1 2" key="1">
    <citation type="journal article" date="2015" name="Nature">
        <title>rRNA introns, odd ribosomes, and small enigmatic genomes across a large radiation of phyla.</title>
        <authorList>
            <person name="Brown C.T."/>
            <person name="Hug L.A."/>
            <person name="Thomas B.C."/>
            <person name="Sharon I."/>
            <person name="Castelle C.J."/>
            <person name="Singh A."/>
            <person name="Wilkins M.J."/>
            <person name="Williams K.H."/>
            <person name="Banfield J.F."/>
        </authorList>
    </citation>
    <scope>NUCLEOTIDE SEQUENCE [LARGE SCALE GENOMIC DNA]</scope>
</reference>
<evidence type="ECO:0000313" key="2">
    <source>
        <dbReference type="Proteomes" id="UP000035656"/>
    </source>
</evidence>
<gene>
    <name evidence="1" type="ORF">UX70_C0001G0747</name>
</gene>
<proteinExistence type="predicted"/>
<dbReference type="EMBL" id="CP011209">
    <property type="protein sequence ID" value="AKM78458.1"/>
    <property type="molecule type" value="Genomic_DNA"/>
</dbReference>
<evidence type="ECO:0000313" key="1">
    <source>
        <dbReference type="EMBL" id="AKM78458.1"/>
    </source>
</evidence>